<keyword evidence="6" id="KW-0812">Transmembrane</keyword>
<dbReference type="Gene3D" id="3.30.200.20">
    <property type="entry name" value="Phosphorylase Kinase, domain 1"/>
    <property type="match status" value="1"/>
</dbReference>
<keyword evidence="4" id="KW-0723">Serine/threonine-protein kinase</keyword>
<dbReference type="GO" id="GO:0005524">
    <property type="term" value="F:ATP binding"/>
    <property type="evidence" value="ECO:0007669"/>
    <property type="project" value="UniProtKB-KW"/>
</dbReference>
<dbReference type="GO" id="GO:0005886">
    <property type="term" value="C:plasma membrane"/>
    <property type="evidence" value="ECO:0007669"/>
    <property type="project" value="TreeGrafter"/>
</dbReference>
<dbReference type="GO" id="GO:0043235">
    <property type="term" value="C:receptor complex"/>
    <property type="evidence" value="ECO:0007669"/>
    <property type="project" value="TreeGrafter"/>
</dbReference>
<sequence>TLLLGTKDLLLLVQRTIARTIVLQESINKGQFGEVWQGKWRGEIAVKTFSSRKERFIRADNKDSDTWTQQWLMSDYHEHGFPFDFALSIEISLAHLHMEIISTQEKPTIAHRDLK</sequence>
<comment type="subcellular location">
    <subcellularLocation>
        <location evidence="3">Membrane</location>
        <topology evidence="3">Single-pass type I membrane protein</topology>
    </subcellularLocation>
</comment>
<dbReference type="GO" id="GO:0046332">
    <property type="term" value="F:SMAD binding"/>
    <property type="evidence" value="ECO:0007669"/>
    <property type="project" value="TreeGrafter"/>
</dbReference>
<comment type="caution">
    <text evidence="14">The sequence shown here is derived from an EMBL/GenBank/DDBJ whole genome shotgun (WGS) entry which is preliminary data.</text>
</comment>
<feature type="non-terminal residue" evidence="14">
    <location>
        <position position="115"/>
    </location>
</feature>
<evidence type="ECO:0000256" key="12">
    <source>
        <dbReference type="ARBA" id="ARBA00023136"/>
    </source>
</evidence>
<dbReference type="STRING" id="56216.A0A1A6GJQ8"/>
<accession>A0A1A6GJQ8</accession>
<evidence type="ECO:0000313" key="14">
    <source>
        <dbReference type="EMBL" id="OBS65970.1"/>
    </source>
</evidence>
<name>A0A1A6GJQ8_NEOLE</name>
<keyword evidence="11" id="KW-1133">Transmembrane helix</keyword>
<dbReference type="EMBL" id="LZPO01087841">
    <property type="protein sequence ID" value="OBS65970.1"/>
    <property type="molecule type" value="Genomic_DNA"/>
</dbReference>
<evidence type="ECO:0000256" key="7">
    <source>
        <dbReference type="ARBA" id="ARBA00022741"/>
    </source>
</evidence>
<gene>
    <name evidence="14" type="ORF">A6R68_05490</name>
</gene>
<dbReference type="AlphaFoldDB" id="A0A1A6GJQ8"/>
<evidence type="ECO:0000256" key="1">
    <source>
        <dbReference type="ARBA" id="ARBA00001936"/>
    </source>
</evidence>
<keyword evidence="12" id="KW-0472">Membrane</keyword>
<evidence type="ECO:0000256" key="10">
    <source>
        <dbReference type="ARBA" id="ARBA00022842"/>
    </source>
</evidence>
<dbReference type="InterPro" id="IPR000333">
    <property type="entry name" value="TGFB_receptor"/>
</dbReference>
<dbReference type="GO" id="GO:0007507">
    <property type="term" value="P:heart development"/>
    <property type="evidence" value="ECO:0007669"/>
    <property type="project" value="TreeGrafter"/>
</dbReference>
<keyword evidence="7" id="KW-0547">Nucleotide-binding</keyword>
<dbReference type="InterPro" id="IPR011009">
    <property type="entry name" value="Kinase-like_dom_sf"/>
</dbReference>
<organism evidence="14 15">
    <name type="scientific">Neotoma lepida</name>
    <name type="common">Desert woodrat</name>
    <dbReference type="NCBI Taxonomy" id="56216"/>
    <lineage>
        <taxon>Eukaryota</taxon>
        <taxon>Metazoa</taxon>
        <taxon>Chordata</taxon>
        <taxon>Craniata</taxon>
        <taxon>Vertebrata</taxon>
        <taxon>Euteleostomi</taxon>
        <taxon>Mammalia</taxon>
        <taxon>Eutheria</taxon>
        <taxon>Euarchontoglires</taxon>
        <taxon>Glires</taxon>
        <taxon>Rodentia</taxon>
        <taxon>Myomorpha</taxon>
        <taxon>Muroidea</taxon>
        <taxon>Cricetidae</taxon>
        <taxon>Neotominae</taxon>
        <taxon>Neotoma</taxon>
    </lineage>
</organism>
<evidence type="ECO:0000256" key="2">
    <source>
        <dbReference type="ARBA" id="ARBA00001946"/>
    </source>
</evidence>
<evidence type="ECO:0000256" key="11">
    <source>
        <dbReference type="ARBA" id="ARBA00022989"/>
    </source>
</evidence>
<evidence type="ECO:0000256" key="5">
    <source>
        <dbReference type="ARBA" id="ARBA00022679"/>
    </source>
</evidence>
<reference evidence="14 15" key="1">
    <citation type="submission" date="2016-06" db="EMBL/GenBank/DDBJ databases">
        <title>The Draft Genome Sequence and Annotation of the Desert Woodrat Neotoma lepida.</title>
        <authorList>
            <person name="Campbell M."/>
            <person name="Oakeson K.F."/>
            <person name="Yandell M."/>
            <person name="Halpert J.R."/>
            <person name="Dearing D."/>
        </authorList>
    </citation>
    <scope>NUCLEOTIDE SEQUENCE [LARGE SCALE GENOMIC DNA]</scope>
    <source>
        <strain evidence="14">417</strain>
        <tissue evidence="14">Liver</tissue>
    </source>
</reference>
<dbReference type="PANTHER" id="PTHR23255:SF61">
    <property type="entry name" value="TGF-BETA RECEPTOR TYPE-1"/>
    <property type="match status" value="1"/>
</dbReference>
<evidence type="ECO:0000256" key="4">
    <source>
        <dbReference type="ARBA" id="ARBA00022527"/>
    </source>
</evidence>
<evidence type="ECO:0000256" key="9">
    <source>
        <dbReference type="ARBA" id="ARBA00022840"/>
    </source>
</evidence>
<evidence type="ECO:0008006" key="16">
    <source>
        <dbReference type="Google" id="ProtNLM"/>
    </source>
</evidence>
<keyword evidence="15" id="KW-1185">Reference proteome</keyword>
<dbReference type="GO" id="GO:0007179">
    <property type="term" value="P:transforming growth factor beta receptor signaling pathway"/>
    <property type="evidence" value="ECO:0007669"/>
    <property type="project" value="TreeGrafter"/>
</dbReference>
<comment type="cofactor">
    <cofactor evidence="1">
        <name>Mn(2+)</name>
        <dbReference type="ChEBI" id="CHEBI:29035"/>
    </cofactor>
</comment>
<keyword evidence="5" id="KW-0808">Transferase</keyword>
<evidence type="ECO:0000256" key="6">
    <source>
        <dbReference type="ARBA" id="ARBA00022692"/>
    </source>
</evidence>
<proteinExistence type="predicted"/>
<comment type="cofactor">
    <cofactor evidence="2">
        <name>Mg(2+)</name>
        <dbReference type="ChEBI" id="CHEBI:18420"/>
    </cofactor>
</comment>
<feature type="non-terminal residue" evidence="14">
    <location>
        <position position="1"/>
    </location>
</feature>
<dbReference type="PANTHER" id="PTHR23255">
    <property type="entry name" value="TRANSFORMING GROWTH FACTOR-BETA RECEPTOR TYPE I AND II"/>
    <property type="match status" value="1"/>
</dbReference>
<protein>
    <recommendedName>
        <fullName evidence="16">Receptor protein serine/threonine kinase</fullName>
    </recommendedName>
</protein>
<evidence type="ECO:0000256" key="13">
    <source>
        <dbReference type="ARBA" id="ARBA00023170"/>
    </source>
</evidence>
<evidence type="ECO:0000313" key="15">
    <source>
        <dbReference type="Proteomes" id="UP000092124"/>
    </source>
</evidence>
<dbReference type="Proteomes" id="UP000092124">
    <property type="component" value="Unassembled WGS sequence"/>
</dbReference>
<evidence type="ECO:0000256" key="3">
    <source>
        <dbReference type="ARBA" id="ARBA00004479"/>
    </source>
</evidence>
<keyword evidence="10" id="KW-0460">Magnesium</keyword>
<keyword evidence="9" id="KW-0067">ATP-binding</keyword>
<dbReference type="SUPFAM" id="SSF56112">
    <property type="entry name" value="Protein kinase-like (PK-like)"/>
    <property type="match status" value="1"/>
</dbReference>
<dbReference type="GO" id="GO:0005025">
    <property type="term" value="F:transforming growth factor beta receptor activity, type I"/>
    <property type="evidence" value="ECO:0007669"/>
    <property type="project" value="TreeGrafter"/>
</dbReference>
<keyword evidence="13" id="KW-0675">Receptor</keyword>
<keyword evidence="8" id="KW-0418">Kinase</keyword>
<evidence type="ECO:0000256" key="8">
    <source>
        <dbReference type="ARBA" id="ARBA00022777"/>
    </source>
</evidence>